<dbReference type="Pfam" id="PF00583">
    <property type="entry name" value="Acetyltransf_1"/>
    <property type="match status" value="1"/>
</dbReference>
<comment type="caution">
    <text evidence="2">The sequence shown here is derived from an EMBL/GenBank/DDBJ whole genome shotgun (WGS) entry which is preliminary data.</text>
</comment>
<dbReference type="AlphaFoldDB" id="A0A099I765"/>
<dbReference type="EMBL" id="JQIF01000039">
    <property type="protein sequence ID" value="KGJ53565.1"/>
    <property type="molecule type" value="Genomic_DNA"/>
</dbReference>
<dbReference type="Proteomes" id="UP000030008">
    <property type="component" value="Unassembled WGS sequence"/>
</dbReference>
<dbReference type="SUPFAM" id="SSF55729">
    <property type="entry name" value="Acyl-CoA N-acyltransferases (Nat)"/>
    <property type="match status" value="1"/>
</dbReference>
<dbReference type="GO" id="GO:0016747">
    <property type="term" value="F:acyltransferase activity, transferring groups other than amino-acyl groups"/>
    <property type="evidence" value="ECO:0007669"/>
    <property type="project" value="InterPro"/>
</dbReference>
<dbReference type="InterPro" id="IPR000182">
    <property type="entry name" value="GNAT_dom"/>
</dbReference>
<accession>A0A099I765</accession>
<dbReference type="PANTHER" id="PTHR39173:SF1">
    <property type="entry name" value="ACETYLTRANSFERASE"/>
    <property type="match status" value="1"/>
</dbReference>
<dbReference type="CDD" id="cd04301">
    <property type="entry name" value="NAT_SF"/>
    <property type="match status" value="1"/>
</dbReference>
<sequence length="174" mass="19824">MQLVLAQVSDAEALQRYEDACKDAEETDVLPFRLQYADMSAFLKAQTDWHIGANLPEGVVSSSLYVVRQHGEVVATLVLRHELNAYLRKFIGHIGYRVHPAYRRQGIAKEMLKQAVVLAKREYGLQAVMVSCRDDNIASKKTILHAGGCWERSYRIPETNECYDIFWIGGNEYD</sequence>
<dbReference type="InterPro" id="IPR016181">
    <property type="entry name" value="Acyl_CoA_acyltransferase"/>
</dbReference>
<dbReference type="Gene3D" id="3.40.630.30">
    <property type="match status" value="1"/>
</dbReference>
<feature type="domain" description="N-acetyltransferase" evidence="1">
    <location>
        <begin position="1"/>
        <end position="174"/>
    </location>
</feature>
<dbReference type="PANTHER" id="PTHR39173">
    <property type="entry name" value="ACETYLTRANSFERASE"/>
    <property type="match status" value="1"/>
</dbReference>
<keyword evidence="2" id="KW-0808">Transferase</keyword>
<dbReference type="RefSeq" id="WP_044905108.1">
    <property type="nucleotide sequence ID" value="NZ_JAQCQO010000012.1"/>
</dbReference>
<reference evidence="2 3" key="1">
    <citation type="submission" date="2014-08" db="EMBL/GenBank/DDBJ databases">
        <title>Clostridium innocuum, an unnegligible vancomycin-resistant pathogen causing extra-intestinal infections.</title>
        <authorList>
            <person name="Feng Y."/>
            <person name="Chiu C.-H."/>
        </authorList>
    </citation>
    <scope>NUCLEOTIDE SEQUENCE [LARGE SCALE GENOMIC DNA]</scope>
    <source>
        <strain evidence="2 3">AN88</strain>
    </source>
</reference>
<gene>
    <name evidence="2" type="ORF">CIAN88_09125</name>
</gene>
<protein>
    <submittedName>
        <fullName evidence="2">Acetyltransferase</fullName>
    </submittedName>
</protein>
<evidence type="ECO:0000259" key="1">
    <source>
        <dbReference type="PROSITE" id="PS51186"/>
    </source>
</evidence>
<evidence type="ECO:0000313" key="3">
    <source>
        <dbReference type="Proteomes" id="UP000030008"/>
    </source>
</evidence>
<evidence type="ECO:0000313" key="2">
    <source>
        <dbReference type="EMBL" id="KGJ53565.1"/>
    </source>
</evidence>
<proteinExistence type="predicted"/>
<name>A0A099I765_CLOIN</name>
<dbReference type="PROSITE" id="PS51186">
    <property type="entry name" value="GNAT"/>
    <property type="match status" value="1"/>
</dbReference>
<organism evidence="2 3">
    <name type="scientific">Clostridium innocuum</name>
    <dbReference type="NCBI Taxonomy" id="1522"/>
    <lineage>
        <taxon>Bacteria</taxon>
        <taxon>Bacillati</taxon>
        <taxon>Bacillota</taxon>
        <taxon>Clostridia</taxon>
        <taxon>Eubacteriales</taxon>
        <taxon>Clostridiaceae</taxon>
        <taxon>Clostridium</taxon>
    </lineage>
</organism>